<feature type="compositionally biased region" description="Acidic residues" evidence="1">
    <location>
        <begin position="72"/>
        <end position="93"/>
    </location>
</feature>
<keyword evidence="3" id="KW-1185">Reference proteome</keyword>
<evidence type="ECO:0000313" key="2">
    <source>
        <dbReference type="EMBL" id="KAJ7037652.1"/>
    </source>
</evidence>
<accession>A0AAD6T1X9</accession>
<dbReference type="Proteomes" id="UP001218188">
    <property type="component" value="Unassembled WGS sequence"/>
</dbReference>
<proteinExistence type="predicted"/>
<feature type="region of interest" description="Disordered" evidence="1">
    <location>
        <begin position="1"/>
        <end position="33"/>
    </location>
</feature>
<feature type="region of interest" description="Disordered" evidence="1">
    <location>
        <begin position="70"/>
        <end position="167"/>
    </location>
</feature>
<dbReference type="AlphaFoldDB" id="A0AAD6T1X9"/>
<feature type="compositionally biased region" description="Basic and acidic residues" evidence="1">
    <location>
        <begin position="152"/>
        <end position="161"/>
    </location>
</feature>
<evidence type="ECO:0000256" key="1">
    <source>
        <dbReference type="SAM" id="MobiDB-lite"/>
    </source>
</evidence>
<protein>
    <submittedName>
        <fullName evidence="2">Uncharacterized protein</fullName>
    </submittedName>
</protein>
<dbReference type="EMBL" id="JARJCM010000036">
    <property type="protein sequence ID" value="KAJ7037652.1"/>
    <property type="molecule type" value="Genomic_DNA"/>
</dbReference>
<feature type="compositionally biased region" description="Acidic residues" evidence="1">
    <location>
        <begin position="129"/>
        <end position="142"/>
    </location>
</feature>
<comment type="caution">
    <text evidence="2">The sequence shown here is derived from an EMBL/GenBank/DDBJ whole genome shotgun (WGS) entry which is preliminary data.</text>
</comment>
<sequence>MEDKGSPLPPPEADTTEDDKEPGDELGEGWNEMAPLLEPDAIEYDALGDDIGGAWVKDNGGPLPLSVIHEELPEEENDELENEVGEDKDEEEPPVLKLYTEEEAGTENEVGGGWIYDKDCDNELATAVENDDIPDVNDEEEDRGSWVEESEREALEPPTKGEEEDIPLELKSEVGGGWTEVSDSDPVIPVLEVDTAELGPTNEEEFESELLEDEVPEWVPDLAVVLEVEPVTGLDEDKGGGWIDVRDPETVVLCAVSEKEGDVDVTEDIDSGPFKVEKPVILAVTEDAVEICSKISGIPRAI</sequence>
<reference evidence="2" key="1">
    <citation type="submission" date="2023-03" db="EMBL/GenBank/DDBJ databases">
        <title>Massive genome expansion in bonnet fungi (Mycena s.s.) driven by repeated elements and novel gene families across ecological guilds.</title>
        <authorList>
            <consortium name="Lawrence Berkeley National Laboratory"/>
            <person name="Harder C.B."/>
            <person name="Miyauchi S."/>
            <person name="Viragh M."/>
            <person name="Kuo A."/>
            <person name="Thoen E."/>
            <person name="Andreopoulos B."/>
            <person name="Lu D."/>
            <person name="Skrede I."/>
            <person name="Drula E."/>
            <person name="Henrissat B."/>
            <person name="Morin E."/>
            <person name="Kohler A."/>
            <person name="Barry K."/>
            <person name="LaButti K."/>
            <person name="Morin E."/>
            <person name="Salamov A."/>
            <person name="Lipzen A."/>
            <person name="Mereny Z."/>
            <person name="Hegedus B."/>
            <person name="Baldrian P."/>
            <person name="Stursova M."/>
            <person name="Weitz H."/>
            <person name="Taylor A."/>
            <person name="Grigoriev I.V."/>
            <person name="Nagy L.G."/>
            <person name="Martin F."/>
            <person name="Kauserud H."/>
        </authorList>
    </citation>
    <scope>NUCLEOTIDE SEQUENCE</scope>
    <source>
        <strain evidence="2">CBHHK200</strain>
    </source>
</reference>
<organism evidence="2 3">
    <name type="scientific">Mycena alexandri</name>
    <dbReference type="NCBI Taxonomy" id="1745969"/>
    <lineage>
        <taxon>Eukaryota</taxon>
        <taxon>Fungi</taxon>
        <taxon>Dikarya</taxon>
        <taxon>Basidiomycota</taxon>
        <taxon>Agaricomycotina</taxon>
        <taxon>Agaricomycetes</taxon>
        <taxon>Agaricomycetidae</taxon>
        <taxon>Agaricales</taxon>
        <taxon>Marasmiineae</taxon>
        <taxon>Mycenaceae</taxon>
        <taxon>Mycena</taxon>
    </lineage>
</organism>
<evidence type="ECO:0000313" key="3">
    <source>
        <dbReference type="Proteomes" id="UP001218188"/>
    </source>
</evidence>
<gene>
    <name evidence="2" type="ORF">C8F04DRAFT_1180384</name>
</gene>
<name>A0AAD6T1X9_9AGAR</name>
<feature type="compositionally biased region" description="Acidic residues" evidence="1">
    <location>
        <begin position="14"/>
        <end position="27"/>
    </location>
</feature>